<dbReference type="OrthoDB" id="1738848at2759"/>
<keyword evidence="3" id="KW-0547">Nucleotide-binding</keyword>
<keyword evidence="1" id="KW-0723">Serine/threonine-protein kinase</keyword>
<proteinExistence type="predicted"/>
<keyword evidence="5" id="KW-0067">ATP-binding</keyword>
<dbReference type="GO" id="GO:0005634">
    <property type="term" value="C:nucleus"/>
    <property type="evidence" value="ECO:0007669"/>
    <property type="project" value="TreeGrafter"/>
</dbReference>
<evidence type="ECO:0000256" key="2">
    <source>
        <dbReference type="ARBA" id="ARBA00022679"/>
    </source>
</evidence>
<dbReference type="PANTHER" id="PTHR22974:SF23">
    <property type="entry name" value="TOUSLED-LIKE KINASE, ISOFORM G"/>
    <property type="match status" value="1"/>
</dbReference>
<evidence type="ECO:0000256" key="5">
    <source>
        <dbReference type="ARBA" id="ARBA00022840"/>
    </source>
</evidence>
<feature type="compositionally biased region" description="Basic and acidic residues" evidence="6">
    <location>
        <begin position="1"/>
        <end position="22"/>
    </location>
</feature>
<dbReference type="GO" id="GO:0005524">
    <property type="term" value="F:ATP binding"/>
    <property type="evidence" value="ECO:0007669"/>
    <property type="project" value="UniProtKB-KW"/>
</dbReference>
<dbReference type="AlphaFoldDB" id="A0A7J0FTQ4"/>
<accession>A0A7J0FTQ4</accession>
<dbReference type="GO" id="GO:0035556">
    <property type="term" value="P:intracellular signal transduction"/>
    <property type="evidence" value="ECO:0007669"/>
    <property type="project" value="TreeGrafter"/>
</dbReference>
<evidence type="ECO:0000313" key="8">
    <source>
        <dbReference type="Proteomes" id="UP000585474"/>
    </source>
</evidence>
<gene>
    <name evidence="7" type="ORF">Acr_15g0001390</name>
</gene>
<protein>
    <submittedName>
        <fullName evidence="7">Protein kinase superfamily protein</fullName>
    </submittedName>
</protein>
<dbReference type="PANTHER" id="PTHR22974">
    <property type="entry name" value="MIXED LINEAGE PROTEIN KINASE"/>
    <property type="match status" value="1"/>
</dbReference>
<keyword evidence="8" id="KW-1185">Reference proteome</keyword>
<keyword evidence="2" id="KW-0808">Transferase</keyword>
<dbReference type="GO" id="GO:0004674">
    <property type="term" value="F:protein serine/threonine kinase activity"/>
    <property type="evidence" value="ECO:0007669"/>
    <property type="project" value="UniProtKB-KW"/>
</dbReference>
<reference evidence="7 8" key="1">
    <citation type="submission" date="2019-07" db="EMBL/GenBank/DDBJ databases">
        <title>De Novo Assembly of kiwifruit Actinidia rufa.</title>
        <authorList>
            <person name="Sugita-Konishi S."/>
            <person name="Sato K."/>
            <person name="Mori E."/>
            <person name="Abe Y."/>
            <person name="Kisaki G."/>
            <person name="Hamano K."/>
            <person name="Suezawa K."/>
            <person name="Otani M."/>
            <person name="Fukuda T."/>
            <person name="Manabe T."/>
            <person name="Gomi K."/>
            <person name="Tabuchi M."/>
            <person name="Akimitsu K."/>
            <person name="Kataoka I."/>
        </authorList>
    </citation>
    <scope>NUCLEOTIDE SEQUENCE [LARGE SCALE GENOMIC DNA]</scope>
    <source>
        <strain evidence="8">cv. Fuchu</strain>
    </source>
</reference>
<evidence type="ECO:0000313" key="7">
    <source>
        <dbReference type="EMBL" id="GFZ01530.1"/>
    </source>
</evidence>
<dbReference type="GO" id="GO:0007059">
    <property type="term" value="P:chromosome segregation"/>
    <property type="evidence" value="ECO:0007669"/>
    <property type="project" value="TreeGrafter"/>
</dbReference>
<evidence type="ECO:0000256" key="4">
    <source>
        <dbReference type="ARBA" id="ARBA00022777"/>
    </source>
</evidence>
<dbReference type="Proteomes" id="UP000585474">
    <property type="component" value="Unassembled WGS sequence"/>
</dbReference>
<comment type="caution">
    <text evidence="7">The sequence shown here is derived from an EMBL/GenBank/DDBJ whole genome shotgun (WGS) entry which is preliminary data.</text>
</comment>
<evidence type="ECO:0000256" key="6">
    <source>
        <dbReference type="SAM" id="MobiDB-lite"/>
    </source>
</evidence>
<name>A0A7J0FTQ4_9ERIC</name>
<keyword evidence="4 7" id="KW-0418">Kinase</keyword>
<evidence type="ECO:0000256" key="3">
    <source>
        <dbReference type="ARBA" id="ARBA00022741"/>
    </source>
</evidence>
<sequence length="160" mass="18272">MKSDGQESLSKEQRGSDDHSSVEEEIASLHAKVAALEEDLKKSRQEASDYQQLYQQLEKELKDLKDSEQQMKPKRMKILSDLLISVSKAERQEARLKVRQDSLRLGNVGVIRAGTIISETWEDGQALKDLNAHLVWSSLFLLILLHKYHSDSCFVDFTTL</sequence>
<feature type="region of interest" description="Disordered" evidence="6">
    <location>
        <begin position="1"/>
        <end position="26"/>
    </location>
</feature>
<organism evidence="7 8">
    <name type="scientific">Actinidia rufa</name>
    <dbReference type="NCBI Taxonomy" id="165716"/>
    <lineage>
        <taxon>Eukaryota</taxon>
        <taxon>Viridiplantae</taxon>
        <taxon>Streptophyta</taxon>
        <taxon>Embryophyta</taxon>
        <taxon>Tracheophyta</taxon>
        <taxon>Spermatophyta</taxon>
        <taxon>Magnoliopsida</taxon>
        <taxon>eudicotyledons</taxon>
        <taxon>Gunneridae</taxon>
        <taxon>Pentapetalae</taxon>
        <taxon>asterids</taxon>
        <taxon>Ericales</taxon>
        <taxon>Actinidiaceae</taxon>
        <taxon>Actinidia</taxon>
    </lineage>
</organism>
<dbReference type="EMBL" id="BJWL01000015">
    <property type="protein sequence ID" value="GFZ01530.1"/>
    <property type="molecule type" value="Genomic_DNA"/>
</dbReference>
<evidence type="ECO:0000256" key="1">
    <source>
        <dbReference type="ARBA" id="ARBA00022527"/>
    </source>
</evidence>